<evidence type="ECO:0000256" key="2">
    <source>
        <dbReference type="ARBA" id="ARBA00021310"/>
    </source>
</evidence>
<dbReference type="PANTHER" id="PTHR33991">
    <property type="entry name" value="DNA REPAIR PROTEIN RECO"/>
    <property type="match status" value="1"/>
</dbReference>
<evidence type="ECO:0000313" key="11">
    <source>
        <dbReference type="Proteomes" id="UP000054870"/>
    </source>
</evidence>
<evidence type="ECO:0000313" key="10">
    <source>
        <dbReference type="EMBL" id="SAK55946.1"/>
    </source>
</evidence>
<dbReference type="Pfam" id="PF11967">
    <property type="entry name" value="RecO_N"/>
    <property type="match status" value="1"/>
</dbReference>
<organism evidence="10 11">
    <name type="scientific">Caballeronia catudaia</name>
    <dbReference type="NCBI Taxonomy" id="1777136"/>
    <lineage>
        <taxon>Bacteria</taxon>
        <taxon>Pseudomonadati</taxon>
        <taxon>Pseudomonadota</taxon>
        <taxon>Betaproteobacteria</taxon>
        <taxon>Burkholderiales</taxon>
        <taxon>Burkholderiaceae</taxon>
        <taxon>Caballeronia</taxon>
    </lineage>
</organism>
<dbReference type="HAMAP" id="MF_00201">
    <property type="entry name" value="RecO"/>
    <property type="match status" value="1"/>
</dbReference>
<dbReference type="Gene3D" id="2.40.50.140">
    <property type="entry name" value="Nucleic acid-binding proteins"/>
    <property type="match status" value="1"/>
</dbReference>
<feature type="domain" description="DNA replication/recombination mediator RecO N-terminal" evidence="9">
    <location>
        <begin position="66"/>
        <end position="138"/>
    </location>
</feature>
<keyword evidence="5 7" id="KW-0234">DNA repair</keyword>
<feature type="region of interest" description="Disordered" evidence="8">
    <location>
        <begin position="1"/>
        <end position="61"/>
    </location>
</feature>
<dbReference type="InterPro" id="IPR037278">
    <property type="entry name" value="ARFGAP/RecO"/>
</dbReference>
<feature type="compositionally biased region" description="Low complexity" evidence="8">
    <location>
        <begin position="39"/>
        <end position="55"/>
    </location>
</feature>
<comment type="caution">
    <text evidence="10">The sequence shown here is derived from an EMBL/GenBank/DDBJ whole genome shotgun (WGS) entry which is preliminary data.</text>
</comment>
<dbReference type="GO" id="GO:0006302">
    <property type="term" value="P:double-strand break repair"/>
    <property type="evidence" value="ECO:0007669"/>
    <property type="project" value="TreeGrafter"/>
</dbReference>
<dbReference type="SUPFAM" id="SSF57863">
    <property type="entry name" value="ArfGap/RecO-like zinc finger"/>
    <property type="match status" value="1"/>
</dbReference>
<dbReference type="Proteomes" id="UP000054870">
    <property type="component" value="Unassembled WGS sequence"/>
</dbReference>
<evidence type="ECO:0000256" key="4">
    <source>
        <dbReference type="ARBA" id="ARBA00023172"/>
    </source>
</evidence>
<evidence type="ECO:0000256" key="6">
    <source>
        <dbReference type="ARBA" id="ARBA00033409"/>
    </source>
</evidence>
<dbReference type="Pfam" id="PF02565">
    <property type="entry name" value="RecO_C"/>
    <property type="match status" value="1"/>
</dbReference>
<evidence type="ECO:0000256" key="7">
    <source>
        <dbReference type="HAMAP-Rule" id="MF_00201"/>
    </source>
</evidence>
<dbReference type="Gene3D" id="1.20.1440.120">
    <property type="entry name" value="Recombination protein O, C-terminal domain"/>
    <property type="match status" value="1"/>
</dbReference>
<keyword evidence="4 7" id="KW-0233">DNA recombination</keyword>
<evidence type="ECO:0000256" key="5">
    <source>
        <dbReference type="ARBA" id="ARBA00023204"/>
    </source>
</evidence>
<reference evidence="10" key="1">
    <citation type="submission" date="2016-01" db="EMBL/GenBank/DDBJ databases">
        <authorList>
            <person name="Peeters C."/>
        </authorList>
    </citation>
    <scope>NUCLEOTIDE SEQUENCE [LARGE SCALE GENOMIC DNA]</scope>
    <source>
        <strain evidence="10">LMG 29318</strain>
    </source>
</reference>
<dbReference type="GO" id="GO:0043590">
    <property type="term" value="C:bacterial nucleoid"/>
    <property type="evidence" value="ECO:0007669"/>
    <property type="project" value="TreeGrafter"/>
</dbReference>
<dbReference type="EMBL" id="FCOF02000007">
    <property type="protein sequence ID" value="SAK55946.1"/>
    <property type="molecule type" value="Genomic_DNA"/>
</dbReference>
<dbReference type="AlphaFoldDB" id="A0A158AEB2"/>
<dbReference type="InterPro" id="IPR022572">
    <property type="entry name" value="DNA_rep/recomb_RecO_N"/>
</dbReference>
<name>A0A158AEB2_9BURK</name>
<dbReference type="OrthoDB" id="9804792at2"/>
<comment type="function">
    <text evidence="7">Involved in DNA repair and RecF pathway recombination.</text>
</comment>
<dbReference type="PANTHER" id="PTHR33991:SF1">
    <property type="entry name" value="DNA REPAIR PROTEIN RECO"/>
    <property type="match status" value="1"/>
</dbReference>
<gene>
    <name evidence="7" type="primary">recO</name>
    <name evidence="10" type="ORF">AWB75_02065</name>
</gene>
<comment type="similarity">
    <text evidence="1 7">Belongs to the RecO family.</text>
</comment>
<dbReference type="InterPro" id="IPR003717">
    <property type="entry name" value="RecO"/>
</dbReference>
<evidence type="ECO:0000256" key="8">
    <source>
        <dbReference type="SAM" id="MobiDB-lite"/>
    </source>
</evidence>
<keyword evidence="3 7" id="KW-0227">DNA damage</keyword>
<sequence length="297" mass="33025">MSDGTNDARMMPPADDRPDDDFDASERPVARAAKKRARAPSSSSSPSSSEGGSAPRKPRSDFRIAEQPGFVLHSYPYRETSLIIDVFSRDHGRIALVAKGAKRPHSALRGVLQTFQPLGLSWSGKGEVRTLTTAEWVGGMLPLAGDALLCGFYVNELLVKFCARDDAHPALFNHYVLTLSRLGHDEPAVQVLRSFERVLLRETGYAMNLMRTVARQPVVPEGRYVFDPDRGVRDASDDLHTQWPVMSGQTFIDMERDDYTNPQTAAQSKTLMRFLLNHYLGGTPLATRQILIDLQKL</sequence>
<accession>A0A158AEB2</accession>
<dbReference type="SUPFAM" id="SSF50249">
    <property type="entry name" value="Nucleic acid-binding proteins"/>
    <property type="match status" value="1"/>
</dbReference>
<dbReference type="InterPro" id="IPR042242">
    <property type="entry name" value="RecO_C"/>
</dbReference>
<dbReference type="NCBIfam" id="TIGR00613">
    <property type="entry name" value="reco"/>
    <property type="match status" value="1"/>
</dbReference>
<evidence type="ECO:0000256" key="1">
    <source>
        <dbReference type="ARBA" id="ARBA00007452"/>
    </source>
</evidence>
<evidence type="ECO:0000259" key="9">
    <source>
        <dbReference type="Pfam" id="PF11967"/>
    </source>
</evidence>
<protein>
    <recommendedName>
        <fullName evidence="2 7">DNA repair protein RecO</fullName>
    </recommendedName>
    <alternativeName>
        <fullName evidence="6 7">Recombination protein O</fullName>
    </alternativeName>
</protein>
<dbReference type="GO" id="GO:0006310">
    <property type="term" value="P:DNA recombination"/>
    <property type="evidence" value="ECO:0007669"/>
    <property type="project" value="UniProtKB-UniRule"/>
</dbReference>
<evidence type="ECO:0000256" key="3">
    <source>
        <dbReference type="ARBA" id="ARBA00022763"/>
    </source>
</evidence>
<keyword evidence="11" id="KW-1185">Reference proteome</keyword>
<dbReference type="InterPro" id="IPR012340">
    <property type="entry name" value="NA-bd_OB-fold"/>
</dbReference>
<dbReference type="RefSeq" id="WP_061123993.1">
    <property type="nucleotide sequence ID" value="NZ_FCOF02000007.1"/>
</dbReference>
<proteinExistence type="inferred from homology"/>